<organism evidence="2 3">
    <name type="scientific">Equus przewalskii</name>
    <name type="common">Przewalski's horse</name>
    <name type="synonym">Equus caballus przewalskii</name>
    <dbReference type="NCBI Taxonomy" id="9798"/>
    <lineage>
        <taxon>Eukaryota</taxon>
        <taxon>Metazoa</taxon>
        <taxon>Chordata</taxon>
        <taxon>Craniata</taxon>
        <taxon>Vertebrata</taxon>
        <taxon>Euteleostomi</taxon>
        <taxon>Mammalia</taxon>
        <taxon>Eutheria</taxon>
        <taxon>Laurasiatheria</taxon>
        <taxon>Perissodactyla</taxon>
        <taxon>Equidae</taxon>
        <taxon>Equus</taxon>
    </lineage>
</organism>
<sequence length="164" mass="18181">MEKDATAAHRRHRPGPGAPPSGAKASEAAELQRSRSVGGLLQKGDPPSCIKKLCRESESEDQGKDLKCDPEEVTSHADLKEHKWEESQHILGKADRESGTAEPEEQDPESPQLEDLLEEEVATCATREEKRSQMDVGDLSEDETRTSWVCCIPYSTRKKVKQSV</sequence>
<dbReference type="PANTHER" id="PTHR39223:SF1">
    <property type="entry name" value="RIKEN CDNA 1700029H14 GENE"/>
    <property type="match status" value="1"/>
</dbReference>
<keyword evidence="2" id="KW-1185">Reference proteome</keyword>
<name>A0ABM4L523_EQUPR</name>
<feature type="region of interest" description="Disordered" evidence="1">
    <location>
        <begin position="1"/>
        <end position="115"/>
    </location>
</feature>
<dbReference type="GeneID" id="103549647"/>
<dbReference type="RefSeq" id="XP_070435538.1">
    <property type="nucleotide sequence ID" value="XM_070579437.1"/>
</dbReference>
<evidence type="ECO:0000313" key="2">
    <source>
        <dbReference type="Proteomes" id="UP001652662"/>
    </source>
</evidence>
<proteinExistence type="predicted"/>
<dbReference type="Proteomes" id="UP001652662">
    <property type="component" value="Chromosome 16"/>
</dbReference>
<protein>
    <submittedName>
        <fullName evidence="3">Uncharacterized protein C13orf46 homolog isoform X4</fullName>
    </submittedName>
</protein>
<dbReference type="PANTHER" id="PTHR39223">
    <property type="entry name" value="RIKEN CDNA 1700029H14 GENE"/>
    <property type="match status" value="1"/>
</dbReference>
<gene>
    <name evidence="3" type="primary">C16H13orf46</name>
</gene>
<feature type="compositionally biased region" description="Basic and acidic residues" evidence="1">
    <location>
        <begin position="53"/>
        <end position="99"/>
    </location>
</feature>
<reference evidence="3" key="1">
    <citation type="submission" date="2025-08" db="UniProtKB">
        <authorList>
            <consortium name="RefSeq"/>
        </authorList>
    </citation>
    <scope>IDENTIFICATION</scope>
    <source>
        <tissue evidence="3">Blood</tissue>
    </source>
</reference>
<accession>A0ABM4L523</accession>
<feature type="compositionally biased region" description="Low complexity" evidence="1">
    <location>
        <begin position="20"/>
        <end position="29"/>
    </location>
</feature>
<dbReference type="InterPro" id="IPR040020">
    <property type="entry name" value="C13orf46-like"/>
</dbReference>
<evidence type="ECO:0000313" key="3">
    <source>
        <dbReference type="RefSeq" id="XP_070435538.1"/>
    </source>
</evidence>
<evidence type="ECO:0000256" key="1">
    <source>
        <dbReference type="SAM" id="MobiDB-lite"/>
    </source>
</evidence>